<feature type="region of interest" description="Disordered" evidence="7">
    <location>
        <begin position="281"/>
        <end position="328"/>
    </location>
</feature>
<evidence type="ECO:0000259" key="8">
    <source>
        <dbReference type="Pfam" id="PF04034"/>
    </source>
</evidence>
<evidence type="ECO:0000256" key="3">
    <source>
        <dbReference type="ARBA" id="ARBA00022552"/>
    </source>
</evidence>
<dbReference type="GO" id="GO:1904047">
    <property type="term" value="F:S-adenosyl-L-methionine binding"/>
    <property type="evidence" value="ECO:0007669"/>
    <property type="project" value="UniProtKB-UniRule"/>
</dbReference>
<comment type="catalytic activity">
    <reaction evidence="6">
        <text>N(1)-methylpseudouridine(1191) in yeast 18S rRNA + S-adenosyl-L-methionine = N(1)-methyl-N(3)-[(3S)-3-amino-3-carboxypropyl]pseudouridine(1191) in yeast 18S rRNA + S-methyl-5'-thioadenosine + H(+)</text>
        <dbReference type="Rhea" id="RHEA:63300"/>
        <dbReference type="Rhea" id="RHEA-COMP:13852"/>
        <dbReference type="Rhea" id="RHEA-COMP:16309"/>
        <dbReference type="ChEBI" id="CHEBI:15378"/>
        <dbReference type="ChEBI" id="CHEBI:17509"/>
        <dbReference type="ChEBI" id="CHEBI:59789"/>
        <dbReference type="ChEBI" id="CHEBI:74890"/>
        <dbReference type="ChEBI" id="CHEBI:146234"/>
    </reaction>
</comment>
<feature type="binding site" evidence="6">
    <location>
        <position position="198"/>
    </location>
    <ligand>
        <name>S-adenosyl-L-methionine</name>
        <dbReference type="ChEBI" id="CHEBI:59789"/>
    </ligand>
</feature>
<dbReference type="VEuPathDB" id="FungiDB:I302_00809"/>
<protein>
    <recommendedName>
        <fullName evidence="6">18S rRNA aminocarboxypropyltransferase</fullName>
        <ecNumber evidence="6">2.5.1.157</ecNumber>
    </recommendedName>
</protein>
<keyword evidence="6" id="KW-0539">Nucleus</keyword>
<comment type="subcellular location">
    <subcellularLocation>
        <location evidence="6">Cytoplasm</location>
    </subcellularLocation>
    <subcellularLocation>
        <location evidence="6">Nucleus</location>
    </subcellularLocation>
</comment>
<keyword evidence="12" id="KW-1185">Reference proteome</keyword>
<feature type="binding site" evidence="6">
    <location>
        <position position="175"/>
    </location>
    <ligand>
        <name>S-adenosyl-L-methionine</name>
        <dbReference type="ChEBI" id="CHEBI:59789"/>
    </ligand>
</feature>
<feature type="compositionally biased region" description="Gly residues" evidence="7">
    <location>
        <begin position="21"/>
        <end position="34"/>
    </location>
</feature>
<reference evidence="10" key="1">
    <citation type="submission" date="2013-07" db="EMBL/GenBank/DDBJ databases">
        <title>The Genome Sequence of Cryptococcus bestiolae CBS10118.</title>
        <authorList>
            <consortium name="The Broad Institute Genome Sequencing Platform"/>
            <person name="Cuomo C."/>
            <person name="Litvintseva A."/>
            <person name="Chen Y."/>
            <person name="Heitman J."/>
            <person name="Sun S."/>
            <person name="Springer D."/>
            <person name="Dromer F."/>
            <person name="Young S.K."/>
            <person name="Zeng Q."/>
            <person name="Gargeya S."/>
            <person name="Fitzgerald M."/>
            <person name="Abouelleil A."/>
            <person name="Alvarado L."/>
            <person name="Berlin A.M."/>
            <person name="Chapman S.B."/>
            <person name="Dewar J."/>
            <person name="Goldberg J."/>
            <person name="Griggs A."/>
            <person name="Gujja S."/>
            <person name="Hansen M."/>
            <person name="Howarth C."/>
            <person name="Imamovic A."/>
            <person name="Larimer J."/>
            <person name="McCowan C."/>
            <person name="Murphy C."/>
            <person name="Pearson M."/>
            <person name="Priest M."/>
            <person name="Roberts A."/>
            <person name="Saif S."/>
            <person name="Shea T."/>
            <person name="Sykes S."/>
            <person name="Wortman J."/>
            <person name="Nusbaum C."/>
            <person name="Birren B."/>
        </authorList>
    </citation>
    <scope>NUCLEOTIDE SEQUENCE [LARGE SCALE GENOMIC DNA]</scope>
    <source>
        <strain evidence="10">CBS 10118</strain>
    </source>
</reference>
<organism evidence="10">
    <name type="scientific">Kwoniella bestiolae CBS 10118</name>
    <dbReference type="NCBI Taxonomy" id="1296100"/>
    <lineage>
        <taxon>Eukaryota</taxon>
        <taxon>Fungi</taxon>
        <taxon>Dikarya</taxon>
        <taxon>Basidiomycota</taxon>
        <taxon>Agaricomycotina</taxon>
        <taxon>Tremellomycetes</taxon>
        <taxon>Tremellales</taxon>
        <taxon>Cryptococcaceae</taxon>
        <taxon>Kwoniella</taxon>
    </lineage>
</organism>
<evidence type="ECO:0000256" key="7">
    <source>
        <dbReference type="SAM" id="MobiDB-lite"/>
    </source>
</evidence>
<dbReference type="AlphaFoldDB" id="A0A1B9GE72"/>
<dbReference type="HAMAP" id="MF_01116">
    <property type="entry name" value="TSR3"/>
    <property type="match status" value="1"/>
</dbReference>
<dbReference type="EMBL" id="KI894018">
    <property type="protein sequence ID" value="OCF29308.1"/>
    <property type="molecule type" value="Genomic_DNA"/>
</dbReference>
<evidence type="ECO:0000256" key="1">
    <source>
        <dbReference type="ARBA" id="ARBA00022490"/>
    </source>
</evidence>
<feature type="domain" description="RNase L inhibitor RLI-like possible metal-binding" evidence="9">
    <location>
        <begin position="111"/>
        <end position="145"/>
    </location>
</feature>
<dbReference type="Pfam" id="PF04068">
    <property type="entry name" value="Fer4_RLI"/>
    <property type="match status" value="1"/>
</dbReference>
<evidence type="ECO:0000256" key="6">
    <source>
        <dbReference type="HAMAP-Rule" id="MF_03146"/>
    </source>
</evidence>
<reference evidence="11" key="2">
    <citation type="submission" date="2013-07" db="EMBL/GenBank/DDBJ databases">
        <authorList>
            <consortium name="The Broad Institute Genome Sequencing Platform"/>
            <person name="Cuomo C."/>
            <person name="Litvintseva A."/>
            <person name="Chen Y."/>
            <person name="Heitman J."/>
            <person name="Sun S."/>
            <person name="Springer D."/>
            <person name="Dromer F."/>
            <person name="Young S.K."/>
            <person name="Zeng Q."/>
            <person name="Gargeya S."/>
            <person name="Fitzgerald M."/>
            <person name="Abouelleil A."/>
            <person name="Alvarado L."/>
            <person name="Berlin A.M."/>
            <person name="Chapman S.B."/>
            <person name="Dewar J."/>
            <person name="Goldberg J."/>
            <person name="Griggs A."/>
            <person name="Gujja S."/>
            <person name="Hansen M."/>
            <person name="Howarth C."/>
            <person name="Imamovic A."/>
            <person name="Larimer J."/>
            <person name="McCowan C."/>
            <person name="Murphy C."/>
            <person name="Pearson M."/>
            <person name="Priest M."/>
            <person name="Roberts A."/>
            <person name="Saif S."/>
            <person name="Shea T."/>
            <person name="Sykes S."/>
            <person name="Wortman J."/>
            <person name="Nusbaum C."/>
            <person name="Birren B."/>
        </authorList>
    </citation>
    <scope>NUCLEOTIDE SEQUENCE</scope>
    <source>
        <strain evidence="11">CBS 10118</strain>
    </source>
</reference>
<feature type="compositionally biased region" description="Acidic residues" evidence="7">
    <location>
        <begin position="85"/>
        <end position="108"/>
    </location>
</feature>
<proteinExistence type="inferred from homology"/>
<dbReference type="GO" id="GO:0106388">
    <property type="term" value="F:rRNA small subunit aminocarboxypropyltransferase activity"/>
    <property type="evidence" value="ECO:0007669"/>
    <property type="project" value="UniProtKB-EC"/>
</dbReference>
<name>A0A1B9GE72_9TREE</name>
<keyword evidence="5 6" id="KW-0949">S-adenosyl-L-methionine</keyword>
<evidence type="ECO:0000313" key="11">
    <source>
        <dbReference type="EMBL" id="WVW80145.1"/>
    </source>
</evidence>
<dbReference type="EC" id="2.5.1.157" evidence="6"/>
<evidence type="ECO:0000256" key="4">
    <source>
        <dbReference type="ARBA" id="ARBA00022679"/>
    </source>
</evidence>
<feature type="binding site" evidence="6">
    <location>
        <position position="127"/>
    </location>
    <ligand>
        <name>S-adenosyl-L-methionine</name>
        <dbReference type="ChEBI" id="CHEBI:59789"/>
    </ligand>
</feature>
<comment type="catalytic activity">
    <reaction evidence="6">
        <text>an N(1)-methylpseudouridine in rRNA + S-adenosyl-L-methionine = N(1)-methyl-N(3)-[(3S)-3-amino-3-carboxypropyl]pseudouridine in rRNA + S-methyl-5'-thioadenosine + H(+)</text>
        <dbReference type="Rhea" id="RHEA:63296"/>
        <dbReference type="Rhea" id="RHEA-COMP:11634"/>
        <dbReference type="Rhea" id="RHEA-COMP:16310"/>
        <dbReference type="ChEBI" id="CHEBI:15378"/>
        <dbReference type="ChEBI" id="CHEBI:17509"/>
        <dbReference type="ChEBI" id="CHEBI:59789"/>
        <dbReference type="ChEBI" id="CHEBI:74890"/>
        <dbReference type="ChEBI" id="CHEBI:146234"/>
        <dbReference type="EC" id="2.5.1.157"/>
    </reaction>
</comment>
<dbReference type="PANTHER" id="PTHR20426:SF0">
    <property type="entry name" value="18S RRNA AMINOCARBOXYPROPYLTRANSFERASE"/>
    <property type="match status" value="1"/>
</dbReference>
<evidence type="ECO:0000259" key="9">
    <source>
        <dbReference type="Pfam" id="PF04068"/>
    </source>
</evidence>
<dbReference type="Pfam" id="PF04034">
    <property type="entry name" value="Ribo_biogen_C"/>
    <property type="match status" value="1"/>
</dbReference>
<evidence type="ECO:0000313" key="12">
    <source>
        <dbReference type="Proteomes" id="UP000092730"/>
    </source>
</evidence>
<keyword evidence="2 6" id="KW-0690">Ribosome biogenesis</keyword>
<reference evidence="11" key="4">
    <citation type="submission" date="2024-02" db="EMBL/GenBank/DDBJ databases">
        <title>Comparative genomics of Cryptococcus and Kwoniella reveals pathogenesis evolution and contrasting modes of karyotype evolution via chromosome fusion or intercentromeric recombination.</title>
        <authorList>
            <person name="Coelho M.A."/>
            <person name="David-Palma M."/>
            <person name="Shea T."/>
            <person name="Bowers K."/>
            <person name="McGinley-Smith S."/>
            <person name="Mohammad A.W."/>
            <person name="Gnirke A."/>
            <person name="Yurkov A.M."/>
            <person name="Nowrousian M."/>
            <person name="Sun S."/>
            <person name="Cuomo C.A."/>
            <person name="Heitman J."/>
        </authorList>
    </citation>
    <scope>NUCLEOTIDE SEQUENCE</scope>
    <source>
        <strain evidence="11">CBS 10118</strain>
    </source>
</reference>
<feature type="compositionally biased region" description="Basic and acidic residues" evidence="7">
    <location>
        <begin position="1"/>
        <end position="10"/>
    </location>
</feature>
<dbReference type="PANTHER" id="PTHR20426">
    <property type="entry name" value="RIBOSOME BIOGENESIS PROTEIN TSR3 HOMOLOG"/>
    <property type="match status" value="1"/>
</dbReference>
<dbReference type="InterPro" id="IPR022968">
    <property type="entry name" value="Tsr3-like"/>
</dbReference>
<evidence type="ECO:0000313" key="10">
    <source>
        <dbReference type="EMBL" id="OCF29308.1"/>
    </source>
</evidence>
<dbReference type="InterPro" id="IPR007209">
    <property type="entry name" value="RNaseL-inhib-like_metal-bd_dom"/>
</dbReference>
<dbReference type="STRING" id="1296100.A0A1B9GE72"/>
<keyword evidence="4 6" id="KW-0808">Transferase</keyword>
<evidence type="ECO:0000256" key="2">
    <source>
        <dbReference type="ARBA" id="ARBA00022517"/>
    </source>
</evidence>
<dbReference type="InterPro" id="IPR007177">
    <property type="entry name" value="Tsr3_C"/>
</dbReference>
<dbReference type="GO" id="GO:0030490">
    <property type="term" value="P:maturation of SSU-rRNA"/>
    <property type="evidence" value="ECO:0007669"/>
    <property type="project" value="TreeGrafter"/>
</dbReference>
<sequence>MGKPSKERNQRAPTRGRGRGRGGGSHAVRGGGSGRQKAIASRKQEEAVDDEEVFRRVMAGEVVGDDDSEGSSSGEASGSGSGSGSEDDDEAQADEDEDGDEEQDEPADIDVPVAMWDFDHCDPRRCSGKKLARHGLINAMRVGQRFRGVVLTPKGKKPISPSDDEIVQMSGLAVVECSWARLDEVPFNKIKSPYERLLPFLIASNPVNYGKPWRLNCVEALAAGFYITGHDDWAEILLSKFSWGHSFYKLNGHLIERYRTCHTAEDIQTMAELIQQEMADEREQRQLEKQANEGEDLLRANPNHIGNEWDTEEAPELVDVGGDSEDERDDVEVLVQGIDKAKISA</sequence>
<accession>A0A1B9GE72</accession>
<dbReference type="GO" id="GO:0005737">
    <property type="term" value="C:cytoplasm"/>
    <property type="evidence" value="ECO:0007669"/>
    <property type="project" value="UniProtKB-SubCell"/>
</dbReference>
<dbReference type="EMBL" id="CP144541">
    <property type="protein sequence ID" value="WVW80145.1"/>
    <property type="molecule type" value="Genomic_DNA"/>
</dbReference>
<feature type="region of interest" description="Disordered" evidence="7">
    <location>
        <begin position="1"/>
        <end position="108"/>
    </location>
</feature>
<gene>
    <name evidence="6" type="primary">TSR3</name>
    <name evidence="10" type="ORF">I302_00809</name>
    <name evidence="11" type="ORF">I302_102120</name>
</gene>
<feature type="binding site" evidence="6">
    <location>
        <position position="213"/>
    </location>
    <ligand>
        <name>S-adenosyl-L-methionine</name>
        <dbReference type="ChEBI" id="CHEBI:59789"/>
    </ligand>
</feature>
<comment type="similarity">
    <text evidence="6">Belongs to the TDD superfamily. TSR3 family.</text>
</comment>
<evidence type="ECO:0000256" key="5">
    <source>
        <dbReference type="ARBA" id="ARBA00022691"/>
    </source>
</evidence>
<dbReference type="RefSeq" id="XP_019050378.1">
    <property type="nucleotide sequence ID" value="XM_019187500.1"/>
</dbReference>
<dbReference type="KEGG" id="kbi:30205208"/>
<dbReference type="NCBIfam" id="NF002621">
    <property type="entry name" value="PRK02287.1"/>
    <property type="match status" value="1"/>
</dbReference>
<dbReference type="OrthoDB" id="10262062at2759"/>
<feature type="domain" description="16S/18S rRNA aminocarboxypropyltransferase Tsr3 C-terminal" evidence="8">
    <location>
        <begin position="149"/>
        <end position="272"/>
    </location>
</feature>
<feature type="compositionally biased region" description="Acidic residues" evidence="7">
    <location>
        <begin position="309"/>
        <end position="328"/>
    </location>
</feature>
<keyword evidence="3 6" id="KW-0698">rRNA processing</keyword>
<dbReference type="GeneID" id="30205208"/>
<reference evidence="10" key="3">
    <citation type="submission" date="2014-01" db="EMBL/GenBank/DDBJ databases">
        <title>Evolution of pathogenesis and genome organization in the Tremellales.</title>
        <authorList>
            <person name="Cuomo C."/>
            <person name="Litvintseva A."/>
            <person name="Heitman J."/>
            <person name="Chen Y."/>
            <person name="Sun S."/>
            <person name="Springer D."/>
            <person name="Dromer F."/>
            <person name="Young S."/>
            <person name="Zeng Q."/>
            <person name="Chapman S."/>
            <person name="Gujja S."/>
            <person name="Saif S."/>
            <person name="Birren B."/>
        </authorList>
    </citation>
    <scope>NUCLEOTIDE SEQUENCE</scope>
    <source>
        <strain evidence="10">CBS 10118</strain>
    </source>
</reference>
<dbReference type="GO" id="GO:0005634">
    <property type="term" value="C:nucleus"/>
    <property type="evidence" value="ECO:0007669"/>
    <property type="project" value="UniProtKB-SubCell"/>
</dbReference>
<feature type="compositionally biased region" description="Basic and acidic residues" evidence="7">
    <location>
        <begin position="281"/>
        <end position="298"/>
    </location>
</feature>
<dbReference type="GO" id="GO:0000455">
    <property type="term" value="P:enzyme-directed rRNA pseudouridine synthesis"/>
    <property type="evidence" value="ECO:0007669"/>
    <property type="project" value="UniProtKB-UniRule"/>
</dbReference>
<comment type="function">
    <text evidence="6">Aminocarboxypropyltransferase that catalyzes the aminocarboxypropyl transfer on pseudouridine at position 1191 (Psi1191) in 18S rRNA. It constitutes the last step in biosynthesis of the hypermodified N1-methyl-N3-(3-amino-3-carboxypropyl) pseudouridine (m1acp3-Psi) conserved in eukaryotic 18S rRNA.</text>
</comment>
<keyword evidence="1 6" id="KW-0963">Cytoplasm</keyword>
<dbReference type="Proteomes" id="UP000092730">
    <property type="component" value="Chromosome 1"/>
</dbReference>